<keyword evidence="2" id="KW-0378">Hydrolase</keyword>
<dbReference type="OrthoDB" id="9805696at2"/>
<dbReference type="Pfam" id="PF00270">
    <property type="entry name" value="DEAD"/>
    <property type="match status" value="1"/>
</dbReference>
<dbReference type="Pfam" id="PF00271">
    <property type="entry name" value="Helicase_C"/>
    <property type="match status" value="1"/>
</dbReference>
<keyword evidence="3 7" id="KW-0347">Helicase</keyword>
<dbReference type="SMART" id="SM00490">
    <property type="entry name" value="HELICc"/>
    <property type="match status" value="1"/>
</dbReference>
<dbReference type="InterPro" id="IPR044742">
    <property type="entry name" value="DEAD/DEAH_RhlB"/>
</dbReference>
<dbReference type="CDD" id="cd18787">
    <property type="entry name" value="SF2_C_DEAD"/>
    <property type="match status" value="1"/>
</dbReference>
<dbReference type="InterPro" id="IPR001650">
    <property type="entry name" value="Helicase_C-like"/>
</dbReference>
<dbReference type="Proteomes" id="UP000187651">
    <property type="component" value="Unassembled WGS sequence"/>
</dbReference>
<gene>
    <name evidence="7" type="ORF">SAMN05216544_0941</name>
</gene>
<evidence type="ECO:0000256" key="3">
    <source>
        <dbReference type="ARBA" id="ARBA00022806"/>
    </source>
</evidence>
<dbReference type="GO" id="GO:0009409">
    <property type="term" value="P:response to cold"/>
    <property type="evidence" value="ECO:0007669"/>
    <property type="project" value="TreeGrafter"/>
</dbReference>
<accession>A0A1G9VFQ3</accession>
<dbReference type="PANTHER" id="PTHR47963">
    <property type="entry name" value="DEAD-BOX ATP-DEPENDENT RNA HELICASE 47, MITOCHONDRIAL"/>
    <property type="match status" value="1"/>
</dbReference>
<sequence>MKFNEIKEINEHIVSYLNSNKITDMTAVQAQSFKHIYNNKDMIICSNTATGKTLAYLLPIIARLDAKSNNIQALILAPTGELASQIAKVANELLEYDEKLNAQFVVGEANIKRQIEHLKKTKPAILVATPARALELISSKKIKVHEVKTFVLDESDRLLNKTFETTIKNIRKSLMKRTQVLLLSASINKKTKNEAKELCFNPIYLDINANTANESQVPKTIKHFYFFSDRRERIENLRKIIKAAKPEKCIIFINTKYDLDESYQKLQYHNYNVACLSSNQDSLQKKNTIEGFKTGKYNILIATDIAARGLQIDNIDTVINVNLPEENEEYIHRAGRCGRNGNKGTCISIITENEVSKIKKYQKAFNINFIAKKLYQGKIVAK</sequence>
<evidence type="ECO:0000256" key="4">
    <source>
        <dbReference type="ARBA" id="ARBA00022840"/>
    </source>
</evidence>
<reference evidence="8" key="1">
    <citation type="submission" date="2016-10" db="EMBL/GenBank/DDBJ databases">
        <authorList>
            <person name="Varghese N."/>
            <person name="Submissions S."/>
        </authorList>
    </citation>
    <scope>NUCLEOTIDE SEQUENCE [LARGE SCALE GENOMIC DNA]</scope>
    <source>
        <strain evidence="8">M83</strain>
    </source>
</reference>
<evidence type="ECO:0000313" key="7">
    <source>
        <dbReference type="EMBL" id="SDM70903.1"/>
    </source>
</evidence>
<keyword evidence="4" id="KW-0067">ATP-binding</keyword>
<dbReference type="GO" id="GO:0003724">
    <property type="term" value="F:RNA helicase activity"/>
    <property type="evidence" value="ECO:0007669"/>
    <property type="project" value="TreeGrafter"/>
</dbReference>
<dbReference type="GO" id="GO:0005829">
    <property type="term" value="C:cytosol"/>
    <property type="evidence" value="ECO:0007669"/>
    <property type="project" value="TreeGrafter"/>
</dbReference>
<keyword evidence="1" id="KW-0547">Nucleotide-binding</keyword>
<dbReference type="InterPro" id="IPR014001">
    <property type="entry name" value="Helicase_ATP-bd"/>
</dbReference>
<feature type="domain" description="Helicase ATP-binding" evidence="5">
    <location>
        <begin position="33"/>
        <end position="205"/>
    </location>
</feature>
<evidence type="ECO:0000259" key="5">
    <source>
        <dbReference type="PROSITE" id="PS51192"/>
    </source>
</evidence>
<proteinExistence type="predicted"/>
<dbReference type="GO" id="GO:0033592">
    <property type="term" value="F:RNA strand annealing activity"/>
    <property type="evidence" value="ECO:0007669"/>
    <property type="project" value="TreeGrafter"/>
</dbReference>
<evidence type="ECO:0000256" key="1">
    <source>
        <dbReference type="ARBA" id="ARBA00022741"/>
    </source>
</evidence>
<keyword evidence="8" id="KW-1185">Reference proteome</keyword>
<organism evidence="7 8">
    <name type="scientific">Lachnospira pectinoschiza</name>
    <dbReference type="NCBI Taxonomy" id="28052"/>
    <lineage>
        <taxon>Bacteria</taxon>
        <taxon>Bacillati</taxon>
        <taxon>Bacillota</taxon>
        <taxon>Clostridia</taxon>
        <taxon>Lachnospirales</taxon>
        <taxon>Lachnospiraceae</taxon>
        <taxon>Lachnospira</taxon>
    </lineage>
</organism>
<dbReference type="InterPro" id="IPR011545">
    <property type="entry name" value="DEAD/DEAH_box_helicase_dom"/>
</dbReference>
<evidence type="ECO:0000256" key="2">
    <source>
        <dbReference type="ARBA" id="ARBA00022801"/>
    </source>
</evidence>
<dbReference type="RefSeq" id="WP_074521166.1">
    <property type="nucleotide sequence ID" value="NZ_FNHZ01000002.1"/>
</dbReference>
<dbReference type="PROSITE" id="PS51192">
    <property type="entry name" value="HELICASE_ATP_BIND_1"/>
    <property type="match status" value="1"/>
</dbReference>
<dbReference type="InterPro" id="IPR050547">
    <property type="entry name" value="DEAD_box_RNA_helicases"/>
</dbReference>
<dbReference type="InterPro" id="IPR027417">
    <property type="entry name" value="P-loop_NTPase"/>
</dbReference>
<dbReference type="CDD" id="cd00268">
    <property type="entry name" value="DEADc"/>
    <property type="match status" value="1"/>
</dbReference>
<evidence type="ECO:0000313" key="8">
    <source>
        <dbReference type="Proteomes" id="UP000187651"/>
    </source>
</evidence>
<protein>
    <submittedName>
        <fullName evidence="7">Superfamily II DNA and RNA helicase</fullName>
    </submittedName>
</protein>
<feature type="domain" description="Helicase C-terminal" evidence="6">
    <location>
        <begin position="236"/>
        <end position="380"/>
    </location>
</feature>
<dbReference type="PROSITE" id="PS51194">
    <property type="entry name" value="HELICASE_CTER"/>
    <property type="match status" value="1"/>
</dbReference>
<dbReference type="SUPFAM" id="SSF52540">
    <property type="entry name" value="P-loop containing nucleoside triphosphate hydrolases"/>
    <property type="match status" value="1"/>
</dbReference>
<dbReference type="GO" id="GO:0005524">
    <property type="term" value="F:ATP binding"/>
    <property type="evidence" value="ECO:0007669"/>
    <property type="project" value="UniProtKB-KW"/>
</dbReference>
<dbReference type="AlphaFoldDB" id="A0A1G9VFQ3"/>
<dbReference type="GO" id="GO:0016787">
    <property type="term" value="F:hydrolase activity"/>
    <property type="evidence" value="ECO:0007669"/>
    <property type="project" value="UniProtKB-KW"/>
</dbReference>
<name>A0A1G9VFQ3_9FIRM</name>
<dbReference type="GO" id="GO:0005840">
    <property type="term" value="C:ribosome"/>
    <property type="evidence" value="ECO:0007669"/>
    <property type="project" value="TreeGrafter"/>
</dbReference>
<dbReference type="Gene3D" id="3.40.50.300">
    <property type="entry name" value="P-loop containing nucleotide triphosphate hydrolases"/>
    <property type="match status" value="2"/>
</dbReference>
<dbReference type="EMBL" id="FNHZ01000002">
    <property type="protein sequence ID" value="SDM70903.1"/>
    <property type="molecule type" value="Genomic_DNA"/>
</dbReference>
<dbReference type="SMART" id="SM00487">
    <property type="entry name" value="DEXDc"/>
    <property type="match status" value="1"/>
</dbReference>
<dbReference type="PANTHER" id="PTHR47963:SF7">
    <property type="entry name" value="ATP-DEPENDENT RNA HELICASE YFML-RELATED"/>
    <property type="match status" value="1"/>
</dbReference>
<evidence type="ECO:0000259" key="6">
    <source>
        <dbReference type="PROSITE" id="PS51194"/>
    </source>
</evidence>